<dbReference type="InterPro" id="IPR039420">
    <property type="entry name" value="WalR-like"/>
</dbReference>
<dbReference type="GO" id="GO:0032993">
    <property type="term" value="C:protein-DNA complex"/>
    <property type="evidence" value="ECO:0007669"/>
    <property type="project" value="TreeGrafter"/>
</dbReference>
<dbReference type="SUPFAM" id="SSF52172">
    <property type="entry name" value="CheY-like"/>
    <property type="match status" value="1"/>
</dbReference>
<dbReference type="CDD" id="cd00383">
    <property type="entry name" value="trans_reg_C"/>
    <property type="match status" value="1"/>
</dbReference>
<feature type="modified residue" description="4-aspartylphosphate" evidence="6">
    <location>
        <position position="57"/>
    </location>
</feature>
<evidence type="ECO:0000256" key="3">
    <source>
        <dbReference type="ARBA" id="ARBA00023015"/>
    </source>
</evidence>
<dbReference type="SUPFAM" id="SSF46894">
    <property type="entry name" value="C-terminal effector domain of the bipartite response regulators"/>
    <property type="match status" value="1"/>
</dbReference>
<dbReference type="AlphaFoldDB" id="A0A2K8MSD1"/>
<dbReference type="InterPro" id="IPR001867">
    <property type="entry name" value="OmpR/PhoB-type_DNA-bd"/>
</dbReference>
<dbReference type="SMART" id="SM00862">
    <property type="entry name" value="Trans_reg_C"/>
    <property type="match status" value="1"/>
</dbReference>
<dbReference type="Pfam" id="PF00486">
    <property type="entry name" value="Trans_reg_C"/>
    <property type="match status" value="1"/>
</dbReference>
<dbReference type="GO" id="GO:0006355">
    <property type="term" value="P:regulation of DNA-templated transcription"/>
    <property type="evidence" value="ECO:0007669"/>
    <property type="project" value="InterPro"/>
</dbReference>
<reference evidence="10 11" key="1">
    <citation type="submission" date="2017-11" db="EMBL/GenBank/DDBJ databases">
        <title>Complete genome sequence of Sphingomonas sp. Strain Cra20, a psychrotolerant potential plant growth promoting rhizobacteria.</title>
        <authorList>
            <person name="Luo Y."/>
        </authorList>
    </citation>
    <scope>NUCLEOTIDE SEQUENCE [LARGE SCALE GENOMIC DNA]</scope>
    <source>
        <strain evidence="10 11">Cra20</strain>
    </source>
</reference>
<dbReference type="InterPro" id="IPR036388">
    <property type="entry name" value="WH-like_DNA-bd_sf"/>
</dbReference>
<keyword evidence="3" id="KW-0805">Transcription regulation</keyword>
<dbReference type="Gene3D" id="6.10.250.690">
    <property type="match status" value="1"/>
</dbReference>
<dbReference type="InterPro" id="IPR011006">
    <property type="entry name" value="CheY-like_superfamily"/>
</dbReference>
<keyword evidence="4 7" id="KW-0238">DNA-binding</keyword>
<gene>
    <name evidence="10" type="ORF">CVN68_03375</name>
</gene>
<dbReference type="PANTHER" id="PTHR48111">
    <property type="entry name" value="REGULATOR OF RPOS"/>
    <property type="match status" value="1"/>
</dbReference>
<feature type="domain" description="Response regulatory" evidence="8">
    <location>
        <begin position="8"/>
        <end position="120"/>
    </location>
</feature>
<organism evidence="10 11">
    <name type="scientific">Sphingomonas psychrotolerans</name>
    <dbReference type="NCBI Taxonomy" id="1327635"/>
    <lineage>
        <taxon>Bacteria</taxon>
        <taxon>Pseudomonadati</taxon>
        <taxon>Pseudomonadota</taxon>
        <taxon>Alphaproteobacteria</taxon>
        <taxon>Sphingomonadales</taxon>
        <taxon>Sphingomonadaceae</taxon>
        <taxon>Sphingomonas</taxon>
    </lineage>
</organism>
<keyword evidence="11" id="KW-1185">Reference proteome</keyword>
<dbReference type="OrthoDB" id="2181430at2"/>
<evidence type="ECO:0000259" key="9">
    <source>
        <dbReference type="PROSITE" id="PS51755"/>
    </source>
</evidence>
<evidence type="ECO:0000313" key="10">
    <source>
        <dbReference type="EMBL" id="ATY34401.1"/>
    </source>
</evidence>
<evidence type="ECO:0000256" key="7">
    <source>
        <dbReference type="PROSITE-ProRule" id="PRU01091"/>
    </source>
</evidence>
<dbReference type="PROSITE" id="PS51755">
    <property type="entry name" value="OMPR_PHOB"/>
    <property type="match status" value="1"/>
</dbReference>
<dbReference type="EMBL" id="CP024923">
    <property type="protein sequence ID" value="ATY34401.1"/>
    <property type="molecule type" value="Genomic_DNA"/>
</dbReference>
<sequence length="235" mass="25706">MPPSITGTVLVVEDDVSVRDAVNEFLSQHGFIVHVAGNGQVVDRHLSERTYNLVILDLMLPGEDGLSICRRLTARGIPVLMVSALGSTDDRITGLNKGASDYLAKPFEPRELLARVKAILRRRGPDAIDPVPCYIFRGFRYDPADALLSDANGNLVTLTAGEIRLLGAFLERPGRLLSRDMLLDLTHGDHAGPFDRAIDLAVSRLRRKLKRAEAAATIETVRGLGYRFVAPVSRA</sequence>
<dbReference type="SMART" id="SM00448">
    <property type="entry name" value="REC"/>
    <property type="match status" value="1"/>
</dbReference>
<dbReference type="Gene3D" id="3.40.50.2300">
    <property type="match status" value="1"/>
</dbReference>
<proteinExistence type="predicted"/>
<name>A0A2K8MSD1_9SPHN</name>
<dbReference type="GO" id="GO:0005829">
    <property type="term" value="C:cytosol"/>
    <property type="evidence" value="ECO:0007669"/>
    <property type="project" value="TreeGrafter"/>
</dbReference>
<evidence type="ECO:0000256" key="6">
    <source>
        <dbReference type="PROSITE-ProRule" id="PRU00169"/>
    </source>
</evidence>
<dbReference type="KEGG" id="sphc:CVN68_03375"/>
<evidence type="ECO:0000313" key="11">
    <source>
        <dbReference type="Proteomes" id="UP000229081"/>
    </source>
</evidence>
<evidence type="ECO:0000259" key="8">
    <source>
        <dbReference type="PROSITE" id="PS50110"/>
    </source>
</evidence>
<evidence type="ECO:0000256" key="5">
    <source>
        <dbReference type="ARBA" id="ARBA00023163"/>
    </source>
</evidence>
<accession>A0A2K8MSD1</accession>
<dbReference type="InterPro" id="IPR016032">
    <property type="entry name" value="Sig_transdc_resp-reg_C-effctor"/>
</dbReference>
<dbReference type="GO" id="GO:0000976">
    <property type="term" value="F:transcription cis-regulatory region binding"/>
    <property type="evidence" value="ECO:0007669"/>
    <property type="project" value="TreeGrafter"/>
</dbReference>
<evidence type="ECO:0000256" key="1">
    <source>
        <dbReference type="ARBA" id="ARBA00022553"/>
    </source>
</evidence>
<keyword evidence="1 6" id="KW-0597">Phosphoprotein</keyword>
<keyword evidence="5" id="KW-0804">Transcription</keyword>
<feature type="domain" description="OmpR/PhoB-type" evidence="9">
    <location>
        <begin position="131"/>
        <end position="230"/>
    </location>
</feature>
<dbReference type="PROSITE" id="PS50110">
    <property type="entry name" value="RESPONSE_REGULATORY"/>
    <property type="match status" value="1"/>
</dbReference>
<keyword evidence="2" id="KW-0902">Two-component regulatory system</keyword>
<evidence type="ECO:0000256" key="4">
    <source>
        <dbReference type="ARBA" id="ARBA00023125"/>
    </source>
</evidence>
<feature type="DNA-binding region" description="OmpR/PhoB-type" evidence="7">
    <location>
        <begin position="131"/>
        <end position="230"/>
    </location>
</feature>
<dbReference type="Proteomes" id="UP000229081">
    <property type="component" value="Chromosome"/>
</dbReference>
<dbReference type="PANTHER" id="PTHR48111:SF4">
    <property type="entry name" value="DNA-BINDING DUAL TRANSCRIPTIONAL REGULATOR OMPR"/>
    <property type="match status" value="1"/>
</dbReference>
<dbReference type="Gene3D" id="1.10.10.10">
    <property type="entry name" value="Winged helix-like DNA-binding domain superfamily/Winged helix DNA-binding domain"/>
    <property type="match status" value="1"/>
</dbReference>
<dbReference type="Pfam" id="PF00072">
    <property type="entry name" value="Response_reg"/>
    <property type="match status" value="1"/>
</dbReference>
<dbReference type="InterPro" id="IPR001789">
    <property type="entry name" value="Sig_transdc_resp-reg_receiver"/>
</dbReference>
<dbReference type="GO" id="GO:0000156">
    <property type="term" value="F:phosphorelay response regulator activity"/>
    <property type="evidence" value="ECO:0007669"/>
    <property type="project" value="TreeGrafter"/>
</dbReference>
<protein>
    <submittedName>
        <fullName evidence="10">DNA-binding response regulator</fullName>
    </submittedName>
</protein>
<evidence type="ECO:0000256" key="2">
    <source>
        <dbReference type="ARBA" id="ARBA00023012"/>
    </source>
</evidence>